<dbReference type="PROSITE" id="PS50188">
    <property type="entry name" value="B302_SPRY"/>
    <property type="match status" value="1"/>
</dbReference>
<evidence type="ECO:0000256" key="2">
    <source>
        <dbReference type="ARBA" id="ARBA00022771"/>
    </source>
</evidence>
<dbReference type="Gene3D" id="2.60.120.260">
    <property type="entry name" value="Galactose-binding domain-like"/>
    <property type="match status" value="1"/>
</dbReference>
<dbReference type="GO" id="GO:0004842">
    <property type="term" value="F:ubiquitin-protein transferase activity"/>
    <property type="evidence" value="ECO:0007669"/>
    <property type="project" value="InterPro"/>
</dbReference>
<keyword evidence="3 5" id="KW-0833">Ubl conjugation pathway</keyword>
<feature type="region of interest" description="Disordered" evidence="6">
    <location>
        <begin position="3928"/>
        <end position="3982"/>
    </location>
</feature>
<dbReference type="PROSITE" id="PS01358">
    <property type="entry name" value="ZF_RANBP2_1"/>
    <property type="match status" value="1"/>
</dbReference>
<feature type="domain" description="HECT" evidence="9">
    <location>
        <begin position="4729"/>
        <end position="5079"/>
    </location>
</feature>
<dbReference type="InterPro" id="IPR003877">
    <property type="entry name" value="SPRY_dom"/>
</dbReference>
<dbReference type="SMART" id="SM00776">
    <property type="entry name" value="NPCBM"/>
    <property type="match status" value="1"/>
</dbReference>
<evidence type="ECO:0000256" key="4">
    <source>
        <dbReference type="ARBA" id="ARBA00022833"/>
    </source>
</evidence>
<evidence type="ECO:0000259" key="9">
    <source>
        <dbReference type="PROSITE" id="PS50237"/>
    </source>
</evidence>
<gene>
    <name evidence="10" type="ORF">Plil01_000714000</name>
</gene>
<dbReference type="CDD" id="cd12881">
    <property type="entry name" value="SPRY_HERC1"/>
    <property type="match status" value="1"/>
</dbReference>
<dbReference type="Gene3D" id="1.10.8.10">
    <property type="entry name" value="DNA helicase RuvA subunit, C-terminal domain"/>
    <property type="match status" value="1"/>
</dbReference>
<feature type="region of interest" description="Disordered" evidence="6">
    <location>
        <begin position="1"/>
        <end position="57"/>
    </location>
</feature>
<name>A0A9W6TSC5_9STRA</name>
<dbReference type="Gene3D" id="3.30.2160.10">
    <property type="entry name" value="Hect, E3 ligase catalytic domain"/>
    <property type="match status" value="1"/>
</dbReference>
<feature type="compositionally biased region" description="Low complexity" evidence="6">
    <location>
        <begin position="3886"/>
        <end position="3895"/>
    </location>
</feature>
<accession>A0A9W6TSC5</accession>
<dbReference type="SUPFAM" id="SSF46934">
    <property type="entry name" value="UBA-like"/>
    <property type="match status" value="1"/>
</dbReference>
<dbReference type="PANTHER" id="PTHR46654:SF1">
    <property type="entry name" value="E3 UBIQUITIN-PROTEIN LIGASE HECTD3"/>
    <property type="match status" value="1"/>
</dbReference>
<proteinExistence type="predicted"/>
<evidence type="ECO:0000259" key="7">
    <source>
        <dbReference type="PROSITE" id="PS50030"/>
    </source>
</evidence>
<keyword evidence="2" id="KW-0863">Zinc-finger</keyword>
<dbReference type="InterPro" id="IPR013320">
    <property type="entry name" value="ConA-like_dom_sf"/>
</dbReference>
<dbReference type="GO" id="GO:0008270">
    <property type="term" value="F:zinc ion binding"/>
    <property type="evidence" value="ECO:0007669"/>
    <property type="project" value="UniProtKB-KW"/>
</dbReference>
<dbReference type="PANTHER" id="PTHR46654">
    <property type="entry name" value="E3 UBIQUITIN-PROTEIN LIGASE HECTD3"/>
    <property type="match status" value="1"/>
</dbReference>
<feature type="region of interest" description="Disordered" evidence="6">
    <location>
        <begin position="4003"/>
        <end position="4029"/>
    </location>
</feature>
<feature type="compositionally biased region" description="Basic and acidic residues" evidence="6">
    <location>
        <begin position="1"/>
        <end position="10"/>
    </location>
</feature>
<dbReference type="InterPro" id="IPR001876">
    <property type="entry name" value="Znf_RanBP2"/>
</dbReference>
<dbReference type="Pfam" id="PF00632">
    <property type="entry name" value="HECT"/>
    <property type="match status" value="1"/>
</dbReference>
<evidence type="ECO:0000313" key="11">
    <source>
        <dbReference type="Proteomes" id="UP001165083"/>
    </source>
</evidence>
<feature type="compositionally biased region" description="Low complexity" evidence="6">
    <location>
        <begin position="11"/>
        <end position="31"/>
    </location>
</feature>
<dbReference type="InterPro" id="IPR038637">
    <property type="entry name" value="NPCBM_sf"/>
</dbReference>
<reference evidence="10" key="1">
    <citation type="submission" date="2023-04" db="EMBL/GenBank/DDBJ databases">
        <title>Phytophthora lilii NBRC 32176.</title>
        <authorList>
            <person name="Ichikawa N."/>
            <person name="Sato H."/>
            <person name="Tonouchi N."/>
        </authorList>
    </citation>
    <scope>NUCLEOTIDE SEQUENCE</scope>
    <source>
        <strain evidence="10">NBRC 32176</strain>
    </source>
</reference>
<dbReference type="SUPFAM" id="SSF49899">
    <property type="entry name" value="Concanavalin A-like lectins/glucanases"/>
    <property type="match status" value="2"/>
</dbReference>
<dbReference type="InterPro" id="IPR035768">
    <property type="entry name" value="SPRY_HERC1"/>
</dbReference>
<feature type="compositionally biased region" description="Acidic residues" evidence="6">
    <location>
        <begin position="2173"/>
        <end position="2182"/>
    </location>
</feature>
<feature type="region of interest" description="Disordered" evidence="6">
    <location>
        <begin position="3883"/>
        <end position="3903"/>
    </location>
</feature>
<dbReference type="PROSITE" id="PS50030">
    <property type="entry name" value="UBA"/>
    <property type="match status" value="1"/>
</dbReference>
<feature type="active site" description="Glycyl thioester intermediate" evidence="5">
    <location>
        <position position="5046"/>
    </location>
</feature>
<feature type="domain" description="B30.2/SPRY" evidence="8">
    <location>
        <begin position="506"/>
        <end position="686"/>
    </location>
</feature>
<dbReference type="Pfam" id="PF00622">
    <property type="entry name" value="SPRY"/>
    <property type="match status" value="1"/>
</dbReference>
<dbReference type="Gene3D" id="2.60.120.200">
    <property type="match status" value="1"/>
</dbReference>
<feature type="compositionally biased region" description="Basic and acidic residues" evidence="6">
    <location>
        <begin position="4008"/>
        <end position="4028"/>
    </location>
</feature>
<comment type="caution">
    <text evidence="10">The sequence shown here is derived from an EMBL/GenBank/DDBJ whole genome shotgun (WGS) entry which is preliminary data.</text>
</comment>
<sequence>MEAEELRADAAGESASAATEAPPSAEPAAAAQTEPPRLEPEAWGTGDDEDGWMPKPARLHSGRTRSCAVCFAALQYSAAASWDEYLQSAEYLRQLQANVLQDAFVSSLLCGDNSAGDLPTEHRMHKNRKLKCRQSVADYRNMTSAGVVDSSGMEKGSIRTLEEMLIEALPTPVFTHVLERRLAVISHSSKIACDLMSRDGVKKIPRPVERAPNNEELHHLAIHTLSALLGAFDYSSPQALRSFQELSQLLTCFPVLSLYSFWSPTKKPPDKALVLEKEEVEASSVTSSSDSHGAFCAVDGRDNTFWMSQPRPGVVNFVVKFPELAKVTSIAIHWHMKYVPQTVGVQYRAEGNDNFVQLVEDRIVSPSAPTLIEAHFPPFCREARIILSGIPSSNRNGTYAIEHLRLNMPAPGSLFADPKSTLSAIANWLLGALEAANEEIVAEAMGALRAWALSTASLSVTMQFVDMLLRVDTQGKDKHRHRIASLALEQGRLLCKGIKAYHREESQRLAHEGDKIGFGDVRKAAALFESSVCSTGVVVEDGGLVVRTRETSYQYAAVNCGISSGKASWKFRLDTDTQDDEMTCFGAAILPVTVNGYDSSPSLWMLRGYNGNLYARGHKLSRTIGKVHPGDIVQVDVDMGEGTLAYKINGTDYGVVFTDLAGHEVHPAVSFYGSGKVITLLGVTKWDCTSSGPADIDPIFLSSMREYHFSVGYGTLGKGSQLGYASNGDPSTSQTNTTATGGTSIHINGEAKQRCLSTHPPSHGDAYVIYDLEEAYHKINGAVAINDDTSSEILQNRGAALVFKILGDDQLLWESKSMSETNVEQFEVDVKNVRMLELRVSCAGSNHCAHAVWVDPCLHPVEEWACLNCSFVNKGSSKQCTVCRSGTREDSSLLDIPPHAEEDALNKLTVPAHETAEDVNDSNSLSGLGSTIIRQIYELYQLQSERTNASIPAGKPPAVQFEEPFCRQPSKDVFSLLLVILERFHSQCIILSSANSSSDGKHARDGCVHILGILSANLESIEYHDVKDPSAELGVSPILVAKLRGELEAMSSIRQEANVSGAKLAEDIEKAAAQTIVAGISVLYPTALERLGLLLQLLRSYINHPFDVSSASYFVLSSVMELLAAPGPDGILTLMPFMATSVTDCTKSSTKETNESAWLAAVAETVGLLVQIVVNSHRKQIAADNDNAHSPAANAAPSSDDISGVAIRLLKTYQLYLLSEAIELTTTNPIENDPVNPRDPDQLRALFQRRLQVQEATIQFGFLSLNAYRDLIDSIVAFQAEESFTLSQTAAARQASVRSYKIPLLSEVLPWFVSCLCLLRRQTWLARPILPAVVRLLETFDHYCSESQTVSKSAHRFQQLEAHQKARMIESQEVERAAAFERDPSFRSHTSKRLYNVFHQLYTGEKDHFEGQIGFQFEATSSFSIVALGRSVNPTRHGGRLTREHTIRLWEEGSQLLVAQATVGGSSKKDALGYALEMLPSPAKITQGKLYRLTTQEFANGGDPWYKKENLPDEEYDESFIKILRDCYASGSVGFPGSQNMMGAAYGVPTFMVQDETPLASLPRFVPPHGCLSLRFNSKRKLNSVCISHTGTSAYVKDGTHTWRTCLLRTSFLHGVHSVDFALKCSRAGGNVSGHVCIGIDWRQAQGKHFLTPQLSAYETFMGETPTSIGWMPSIGAVWVKGARYDYGPKLTVSAGDIFTITIDYDLQLLSFASNGKDLGVAVGPQEFRPIGAILEGLPEVVTAGVSLYGSEDVVQVRPSGVAKSTLRIHWLFDLHNSLASLAGRITSTLIAGHPVDGVEEELLPWLQSPLLSGGVAESSTGPDQAGVNAPLCWSDALQAECARYPSYDQTAGAGLLTDLSQNAPSSVEKETVLRKRGSGGRLEATNMVHQRDPVFWDNWTADMTERGTVQLILSWLEKNSPDCTFLSRLGRFPTCERWMCAALIMHAPSHVLQEVQAIAAGAGATTAGEVVGAEFFLAHADLAPSDDLVRVWKRILVLRHWLIKARQEYRAKEADELPSNDNVQSESLDEGELQASIVDAAAIPKRLGGEEINLEQSVVISKTFDQLVQQMIHRAEFLCKLAPPSEEAERLKGDSQIALFNLAEKWSAQKTPPSLQPMLERWKTLGEADSSKWSGIVDVLRAQDRWRARRASIQALALPQAAMTQQSAGNDESLDATDSPDDSIANKTYDYTNSFSAMMKACELYIRDGTGAPPEVLALLLERRQRRSDSRLFGLQAMKSIISLLSYDSAIHNALIFLRPAMRGFTDSEKESRELNDGQVVAETFRATVRHHYLKGLEGCNRQTIDGIQSAFCDLYTYLAQLLGGSSGYSVSDPQLKQTILCAWSLDFEPRDHQFLLDTGMLSKLQDIFSISSVLREAIADNSITSNLSDTTSSGSVRVYSSINWHPLSEEFVQQGLLRSGYMTKRDVIRLLRRAPHYACPAEWWKKNELDPECTTDAMPLTSRHTASSLSLLYADMLAGLQRKLLGPAPRAPSSKVLLFGAKIVPATARGAQSSTNPKPDDISYVEVPALGEVTQFTIEMWIFPTELAGCQALRCDNGVQNVTYDATERYVQLYVNGVKLEKMSFEKVSNTVNFRASRLGCWMSGVDTQGAALTNVSAQRKFKGSIAEVRIWRIPRTCASILQDFQRSIPLVKRPPGSILAKSEIFSKDLLGVWHLTEGEGICGYDCAPALKAATEGPDARGYNSTIYHCRWVPTTIPVFGNDVLDTMSLEEWSRVTACVRTFQRKVRSWLAKQYNTSVKLSKLVCENDERAAIQKWGHLSRVDDDDNDVEMSDSDDAYVSGDQTDFVPGSTQPLDPTSSKLISQWSACTDEQMIIRKQTRRCAWVVFRFLASTGISGAYERREGEAKSVAATAKLKRKQRLQKASSSSNVGIPFSIGSSSAETPQFPGSNFAEEDVAARTAEAASDAAKTAATNRELEEPALQTLWFSKEFHRKVFEVLEKELIQGKELTEEAEGLTRAQRMLRSVSAPVQKRGATLRQYPSDVARGKSGFVNIHHAPSDLSGDSELLEPLEVETHMFGVLLFMLSQSQQSPAITYLVRPHMLRGLLEMLRLASPRSQRVVKLLLRRICCSGSVKPSDVGSILGSESVLIDLLLDQVAESVCSTAAPMPTHAVNVPASSALVSTTDRENSMVVSTESLSNPIGFRSGQISLVVASESVALLRRLLMENKWREGVAENLCNAIRNITPVLARKKFGPLSTNVSTKPDPSDIRLRAAIVRAVGALCVLGSHSDCIRVGGKVAVAAQGANSTGSDISADGSGQSVSATLIEMNSQASTVRVVFHPTSSEFDFDPSHNIQDVKLSALSPTEEICLPPTAVPLTMDMMPVILQLSSLDESSVLKDFDSLWRLQIRSRALLALEALLRHSLYMTKSFAHDMMAKNLLRFALTPISLNSFLSLPLLQERGRMILCRLIESSTPLGKAMFHGLQEPTAPVLPASESTNPSGASGGEANDDPAEEETEAHRVRRGFASTLAAMGFEFDLCMAALEHSRDDPNLAVEWLMGDGAATYQERQEAQRLAQASIAAHELADGAGGTGLTLEAKATELQNISGMPYCLAFCALELSNSDPNRAMEWLMEHGSNYAEKFDSLDLLTDSFSAARTVVLEDRAAMEEIDQPDPLVTSSDRRDAIAAEYLGSAASTRNAELYYAPNVDAMAVTLAPILAPGHTKPGPGATAARDASMTAFSPLDPEYLTPNVLLTVTNDIGPVQRLATSGRTGIYRRFSPEDGVLITFLNTESGAYEDEWHFPRDLRRIVKIYDEPLEGVKSIHRVALRTENALSTYYARRAITALLCAFDSVGESTTTKALEIAPDELQGLEDKPASLSSSFSSEILSVVGGPRQFVSLLKMIAASEMNFSQHAEVDSTGGSAAKSGASHQTISDTAEQSGSLLASLQAITLRMLREEARAEKVENSTLILSHPRSNSPKRGHTSDHSGSYAGLSTELSVQPSLPEGLSEHGENDYEDEALSRTIEMSMEEEQQFPVVSAVPHEDDASKRNEWTDGESKTEDNPALMMRRTRQPSDTEAQEVANAYLGGGVDDHDGLLSSVLVKECVSHFVESTRMAGDGAGEESAVQEFQSLHPYFGRCEYARAVSIDSSYRCLRIVFDHRCRLGPKAKLTFFADPECEDQIGVVDNAMTNSGHLLPDLIVHSHQFWFRFTASEENVTKDNGYGYRFQVKPMANIRWTKESEVLASPSLEWVCWVLELLLNDATELVAHGAVHNRKIYGALVRYLRSPGAPFKGRVVRLLQQLLHRPEVFPADEVPDLNGLESITRLAVTRAEVDRASGKVFLSAHLLQLVELSMVISTAASVFVNKLNGGNILPNPLVTTPFELPVPFERKRVQDSLNDVSELTRFLLRQTTRLPQHILVAIWLEVYGSSTVIETSHPYVPGIPLNGLVSFEAAQALRITFDSRCSLAPGQGQGMSRLELSSFKLVPRESGSSEPVKEIRSSRTYAGESGWPEGAISHDGNNLEYTFHADENAGAHFGFAATVHALGIAKEKQLARATAEDLEQLLQKLLLLQAATRDTLEGDVWTQAMDSQLVDWVNNHVEPAASLPSSTPAITKRSIDLQPADIKLSQTFDGLRCSLLFGHSLESIQLRFALLKYLNLSLQHCLPLLDLRDTKSPWTIAHRLRHLSHCIFFDVKSALVEAAIEATNVAGETSGGNSQQQTARITLDRMQALESRDDREVEPSVSECFFAQAFRQLNQVDPALFRRQIDSKGRLFSVKFRGEEGVDWGGVYREGATSMVDDLFSPHFSLFVLCPNGQHDTGNNRGMYLPNPKCTSPVAMQMFSFVGQLLGISMRTHGDFPFMLPSLVWKQLLGQTLTRSDLEGTDAMFIQMLDGIANCENDGISTEEEFATAFAELDLRFTASSCTGEEIELVSGGRHLTVGFHNRLEYCRLAERARLEECSAQVAAMARGFATLFPRRVLTLLTWQELEILTCGSPKIDLDLWQRHTRYDGYSEDDPTVQLFWEALAEFSDEQRADFVRFAWGRSRLPRGKWSQPFKLSKKGGRDATRSLPVAHTCFFSVELPPYTSRETMRSMLLATITFGLGGILMA</sequence>
<evidence type="ECO:0000313" key="10">
    <source>
        <dbReference type="EMBL" id="GMF18900.1"/>
    </source>
</evidence>
<dbReference type="Gene3D" id="3.30.2410.10">
    <property type="entry name" value="Hect, E3 ligase catalytic domain"/>
    <property type="match status" value="1"/>
</dbReference>
<dbReference type="SUPFAM" id="SSF49785">
    <property type="entry name" value="Galactose-binding domain-like"/>
    <property type="match status" value="2"/>
</dbReference>
<dbReference type="SMART" id="SM00119">
    <property type="entry name" value="HECTc"/>
    <property type="match status" value="1"/>
</dbReference>
<dbReference type="SUPFAM" id="SSF56204">
    <property type="entry name" value="Hect, E3 ligase catalytic domain"/>
    <property type="match status" value="1"/>
</dbReference>
<feature type="region of interest" description="Disordered" evidence="6">
    <location>
        <begin position="3453"/>
        <end position="3484"/>
    </location>
</feature>
<feature type="compositionally biased region" description="Acidic residues" evidence="6">
    <location>
        <begin position="3472"/>
        <end position="3481"/>
    </location>
</feature>
<dbReference type="InterPro" id="IPR043136">
    <property type="entry name" value="B30.2/SPRY_sf"/>
</dbReference>
<feature type="domain" description="UBA" evidence="7">
    <location>
        <begin position="3476"/>
        <end position="3525"/>
    </location>
</feature>
<keyword evidence="4" id="KW-0862">Zinc</keyword>
<organism evidence="10 11">
    <name type="scientific">Phytophthora lilii</name>
    <dbReference type="NCBI Taxonomy" id="2077276"/>
    <lineage>
        <taxon>Eukaryota</taxon>
        <taxon>Sar</taxon>
        <taxon>Stramenopiles</taxon>
        <taxon>Oomycota</taxon>
        <taxon>Peronosporomycetes</taxon>
        <taxon>Peronosporales</taxon>
        <taxon>Peronosporaceae</taxon>
        <taxon>Phytophthora</taxon>
    </lineage>
</organism>
<dbReference type="InterPro" id="IPR042469">
    <property type="entry name" value="HECTD3"/>
</dbReference>
<dbReference type="InterPro" id="IPR009060">
    <property type="entry name" value="UBA-like_sf"/>
</dbReference>
<dbReference type="InterPro" id="IPR015940">
    <property type="entry name" value="UBA"/>
</dbReference>
<feature type="region of interest" description="Disordered" evidence="6">
    <location>
        <begin position="724"/>
        <end position="744"/>
    </location>
</feature>
<evidence type="ECO:0000256" key="6">
    <source>
        <dbReference type="SAM" id="MobiDB-lite"/>
    </source>
</evidence>
<dbReference type="Pfam" id="PF08305">
    <property type="entry name" value="NPCBM"/>
    <property type="match status" value="1"/>
</dbReference>
<dbReference type="Gene3D" id="3.90.1750.10">
    <property type="entry name" value="Hect, E3 ligase catalytic domains"/>
    <property type="match status" value="1"/>
</dbReference>
<keyword evidence="1" id="KW-0479">Metal-binding</keyword>
<dbReference type="InterPro" id="IPR000569">
    <property type="entry name" value="HECT_dom"/>
</dbReference>
<dbReference type="PROSITE" id="PS50237">
    <property type="entry name" value="HECT"/>
    <property type="match status" value="1"/>
</dbReference>
<evidence type="ECO:0000259" key="8">
    <source>
        <dbReference type="PROSITE" id="PS50188"/>
    </source>
</evidence>
<dbReference type="InterPro" id="IPR035983">
    <property type="entry name" value="Hect_E3_ubiquitin_ligase"/>
</dbReference>
<dbReference type="InterPro" id="IPR001870">
    <property type="entry name" value="B30.2/SPRY"/>
</dbReference>
<dbReference type="InterPro" id="IPR013222">
    <property type="entry name" value="Glyco_hyd_98_carb-bd"/>
</dbReference>
<evidence type="ECO:0000256" key="1">
    <source>
        <dbReference type="ARBA" id="ARBA00022723"/>
    </source>
</evidence>
<evidence type="ECO:0000256" key="3">
    <source>
        <dbReference type="ARBA" id="ARBA00022786"/>
    </source>
</evidence>
<protein>
    <submittedName>
        <fullName evidence="10">Unnamed protein product</fullName>
    </submittedName>
</protein>
<dbReference type="InterPro" id="IPR008979">
    <property type="entry name" value="Galactose-bd-like_sf"/>
</dbReference>
<feature type="compositionally biased region" description="Low complexity" evidence="6">
    <location>
        <begin position="731"/>
        <end position="744"/>
    </location>
</feature>
<dbReference type="Gene3D" id="2.60.120.1060">
    <property type="entry name" value="NPCBM/NEW2 domain"/>
    <property type="match status" value="1"/>
</dbReference>
<evidence type="ECO:0000256" key="5">
    <source>
        <dbReference type="PROSITE-ProRule" id="PRU00104"/>
    </source>
</evidence>
<feature type="compositionally biased region" description="Polar residues" evidence="6">
    <location>
        <begin position="3932"/>
        <end position="3945"/>
    </location>
</feature>
<dbReference type="Gene3D" id="2.60.120.920">
    <property type="match status" value="2"/>
</dbReference>
<dbReference type="Proteomes" id="UP001165083">
    <property type="component" value="Unassembled WGS sequence"/>
</dbReference>
<dbReference type="SMART" id="SM00165">
    <property type="entry name" value="UBA"/>
    <property type="match status" value="2"/>
</dbReference>
<keyword evidence="11" id="KW-1185">Reference proteome</keyword>
<dbReference type="OrthoDB" id="8068875at2759"/>
<feature type="region of interest" description="Disordered" evidence="6">
    <location>
        <begin position="2163"/>
        <end position="2186"/>
    </location>
</feature>
<dbReference type="EMBL" id="BSXW01000329">
    <property type="protein sequence ID" value="GMF18900.1"/>
    <property type="molecule type" value="Genomic_DNA"/>
</dbReference>